<dbReference type="RefSeq" id="WP_089695923.1">
    <property type="nucleotide sequence ID" value="NZ_FNHL01000002.1"/>
</dbReference>
<evidence type="ECO:0000259" key="1">
    <source>
        <dbReference type="Pfam" id="PF26006"/>
    </source>
</evidence>
<organism evidence="2 3">
    <name type="scientific">Halogranum gelatinilyticum</name>
    <dbReference type="NCBI Taxonomy" id="660521"/>
    <lineage>
        <taxon>Archaea</taxon>
        <taxon>Methanobacteriati</taxon>
        <taxon>Methanobacteriota</taxon>
        <taxon>Stenosarchaea group</taxon>
        <taxon>Halobacteria</taxon>
        <taxon>Halobacteriales</taxon>
        <taxon>Haloferacaceae</taxon>
    </lineage>
</organism>
<gene>
    <name evidence="2" type="ORF">SAMN04487949_1508</name>
</gene>
<proteinExistence type="predicted"/>
<dbReference type="AlphaFoldDB" id="A0A1G9SWN6"/>
<evidence type="ECO:0000313" key="3">
    <source>
        <dbReference type="Proteomes" id="UP000199451"/>
    </source>
</evidence>
<dbReference type="InterPro" id="IPR058312">
    <property type="entry name" value="DUF7999"/>
</dbReference>
<feature type="domain" description="DUF7999" evidence="1">
    <location>
        <begin position="1"/>
        <end position="77"/>
    </location>
</feature>
<dbReference type="OrthoDB" id="340706at2157"/>
<keyword evidence="3" id="KW-1185">Reference proteome</keyword>
<sequence>MGTLQTRDTATLVRITRTMNSHGAMTVETHDTNATRYVVDYADEDLRATLRQLPEGSSIPLTLESAGSRANVWKAIDIR</sequence>
<protein>
    <recommendedName>
        <fullName evidence="1">DUF7999 domain-containing protein</fullName>
    </recommendedName>
</protein>
<reference evidence="3" key="1">
    <citation type="submission" date="2016-10" db="EMBL/GenBank/DDBJ databases">
        <authorList>
            <person name="Varghese N."/>
            <person name="Submissions S."/>
        </authorList>
    </citation>
    <scope>NUCLEOTIDE SEQUENCE [LARGE SCALE GENOMIC DNA]</scope>
    <source>
        <strain evidence="3">CGMCC 1.10119</strain>
    </source>
</reference>
<dbReference type="EMBL" id="FNHL01000002">
    <property type="protein sequence ID" value="SDM39265.1"/>
    <property type="molecule type" value="Genomic_DNA"/>
</dbReference>
<dbReference type="Proteomes" id="UP000199451">
    <property type="component" value="Unassembled WGS sequence"/>
</dbReference>
<name>A0A1G9SWN6_9EURY</name>
<evidence type="ECO:0000313" key="2">
    <source>
        <dbReference type="EMBL" id="SDM39265.1"/>
    </source>
</evidence>
<accession>A0A1G9SWN6</accession>
<dbReference type="Pfam" id="PF26006">
    <property type="entry name" value="DUF7999"/>
    <property type="match status" value="1"/>
</dbReference>